<sequence length="74" mass="8096">MVLLSLLPSPRQRVCTVSTRMVCSLIPVVAPHLFFFLSHVLSIRALVFRCLCFILAVACSCAHSLSFIVAPCSC</sequence>
<reference evidence="2 3" key="1">
    <citation type="submission" date="2017-03" db="EMBL/GenBank/DDBJ databases">
        <title>WGS assembly of Porphyra umbilicalis.</title>
        <authorList>
            <person name="Brawley S.H."/>
            <person name="Blouin N.A."/>
            <person name="Ficko-Blean E."/>
            <person name="Wheeler G.L."/>
            <person name="Lohr M."/>
            <person name="Goodson H.V."/>
            <person name="Jenkins J.W."/>
            <person name="Blaby-Haas C.E."/>
            <person name="Helliwell K.E."/>
            <person name="Chan C."/>
            <person name="Marriage T."/>
            <person name="Bhattacharya D."/>
            <person name="Klein A.S."/>
            <person name="Badis Y."/>
            <person name="Brodie J."/>
            <person name="Cao Y."/>
            <person name="Collen J."/>
            <person name="Dittami S.M."/>
            <person name="Gachon C.M."/>
            <person name="Green B.R."/>
            <person name="Karpowicz S."/>
            <person name="Kim J.W."/>
            <person name="Kudahl U."/>
            <person name="Lin S."/>
            <person name="Michel G."/>
            <person name="Mittag M."/>
            <person name="Olson B.J."/>
            <person name="Pangilinan J."/>
            <person name="Peng Y."/>
            <person name="Qiu H."/>
            <person name="Shu S."/>
            <person name="Singer J.T."/>
            <person name="Smith A.G."/>
            <person name="Sprecher B.N."/>
            <person name="Wagner V."/>
            <person name="Wang W."/>
            <person name="Wang Z.-Y."/>
            <person name="Yan J."/>
            <person name="Yarish C."/>
            <person name="Zoeuner-Riek S."/>
            <person name="Zhuang Y."/>
            <person name="Zou Y."/>
            <person name="Lindquist E.A."/>
            <person name="Grimwood J."/>
            <person name="Barry K."/>
            <person name="Rokhsar D.S."/>
            <person name="Schmutz J."/>
            <person name="Stiller J.W."/>
            <person name="Grossman A.R."/>
            <person name="Prochnik S.E."/>
        </authorList>
    </citation>
    <scope>NUCLEOTIDE SEQUENCE [LARGE SCALE GENOMIC DNA]</scope>
    <source>
        <strain evidence="2">4086291</strain>
    </source>
</reference>
<keyword evidence="1" id="KW-0812">Transmembrane</keyword>
<feature type="transmembrane region" description="Helical" evidence="1">
    <location>
        <begin position="46"/>
        <end position="70"/>
    </location>
</feature>
<evidence type="ECO:0000313" key="3">
    <source>
        <dbReference type="Proteomes" id="UP000218209"/>
    </source>
</evidence>
<feature type="transmembrane region" description="Helical" evidence="1">
    <location>
        <begin position="21"/>
        <end position="40"/>
    </location>
</feature>
<dbReference type="AlphaFoldDB" id="A0A1X6P8M8"/>
<organism evidence="2 3">
    <name type="scientific">Porphyra umbilicalis</name>
    <name type="common">Purple laver</name>
    <name type="synonym">Red alga</name>
    <dbReference type="NCBI Taxonomy" id="2786"/>
    <lineage>
        <taxon>Eukaryota</taxon>
        <taxon>Rhodophyta</taxon>
        <taxon>Bangiophyceae</taxon>
        <taxon>Bangiales</taxon>
        <taxon>Bangiaceae</taxon>
        <taxon>Porphyra</taxon>
    </lineage>
</organism>
<dbReference type="EMBL" id="KV918846">
    <property type="protein sequence ID" value="OSX77085.1"/>
    <property type="molecule type" value="Genomic_DNA"/>
</dbReference>
<proteinExistence type="predicted"/>
<evidence type="ECO:0000313" key="2">
    <source>
        <dbReference type="EMBL" id="OSX77085.1"/>
    </source>
</evidence>
<gene>
    <name evidence="2" type="ORF">BU14_0161s0007</name>
</gene>
<name>A0A1X6P8M8_PORUM</name>
<keyword evidence="1" id="KW-0472">Membrane</keyword>
<dbReference type="Proteomes" id="UP000218209">
    <property type="component" value="Unassembled WGS sequence"/>
</dbReference>
<keyword evidence="1" id="KW-1133">Transmembrane helix</keyword>
<accession>A0A1X6P8M8</accession>
<keyword evidence="3" id="KW-1185">Reference proteome</keyword>
<evidence type="ECO:0000256" key="1">
    <source>
        <dbReference type="SAM" id="Phobius"/>
    </source>
</evidence>
<protein>
    <submittedName>
        <fullName evidence="2">Uncharacterized protein</fullName>
    </submittedName>
</protein>